<feature type="transmembrane region" description="Helical" evidence="2">
    <location>
        <begin position="12"/>
        <end position="30"/>
    </location>
</feature>
<dbReference type="AlphaFoldDB" id="A0A1F7SQ10"/>
<proteinExistence type="predicted"/>
<dbReference type="STRING" id="1817883.A3G31_04645"/>
<evidence type="ECO:0000313" key="5">
    <source>
        <dbReference type="Proteomes" id="UP000178082"/>
    </source>
</evidence>
<feature type="transmembrane region" description="Helical" evidence="2">
    <location>
        <begin position="109"/>
        <end position="130"/>
    </location>
</feature>
<comment type="caution">
    <text evidence="4">The sequence shown here is derived from an EMBL/GenBank/DDBJ whole genome shotgun (WGS) entry which is preliminary data.</text>
</comment>
<evidence type="ECO:0000259" key="3">
    <source>
        <dbReference type="Pfam" id="PF09990"/>
    </source>
</evidence>
<feature type="region of interest" description="Disordered" evidence="1">
    <location>
        <begin position="149"/>
        <end position="188"/>
    </location>
</feature>
<reference evidence="4 5" key="1">
    <citation type="journal article" date="2016" name="Nat. Commun.">
        <title>Thousands of microbial genomes shed light on interconnected biogeochemical processes in an aquifer system.</title>
        <authorList>
            <person name="Anantharaman K."/>
            <person name="Brown C.T."/>
            <person name="Hug L.A."/>
            <person name="Sharon I."/>
            <person name="Castelle C.J."/>
            <person name="Probst A.J."/>
            <person name="Thomas B.C."/>
            <person name="Singh A."/>
            <person name="Wilkins M.J."/>
            <person name="Karaoz U."/>
            <person name="Brodie E.L."/>
            <person name="Williams K.H."/>
            <person name="Hubbard S.S."/>
            <person name="Banfield J.F."/>
        </authorList>
    </citation>
    <scope>NUCLEOTIDE SEQUENCE [LARGE SCALE GENOMIC DNA]</scope>
</reference>
<feature type="transmembrane region" description="Helical" evidence="2">
    <location>
        <begin position="76"/>
        <end position="97"/>
    </location>
</feature>
<keyword evidence="2" id="KW-0812">Transmembrane</keyword>
<keyword evidence="2" id="KW-1133">Transmembrane helix</keyword>
<evidence type="ECO:0000313" key="4">
    <source>
        <dbReference type="EMBL" id="OGL55298.1"/>
    </source>
</evidence>
<dbReference type="Pfam" id="PF09990">
    <property type="entry name" value="DUF2231"/>
    <property type="match status" value="1"/>
</dbReference>
<protein>
    <recommendedName>
        <fullName evidence="3">DUF2231 domain-containing protein</fullName>
    </recommendedName>
</protein>
<dbReference type="Proteomes" id="UP000178082">
    <property type="component" value="Unassembled WGS sequence"/>
</dbReference>
<keyword evidence="2" id="KW-0472">Membrane</keyword>
<dbReference type="InterPro" id="IPR019251">
    <property type="entry name" value="DUF2231_TM"/>
</dbReference>
<accession>A0A1F7SQ10</accession>
<feature type="domain" description="DUF2231" evidence="3">
    <location>
        <begin position="6"/>
        <end position="143"/>
    </location>
</feature>
<organism evidence="4 5">
    <name type="scientific">Candidatus Schekmanbacteria bacterium RIFCSPLOWO2_12_FULL_38_15</name>
    <dbReference type="NCBI Taxonomy" id="1817883"/>
    <lineage>
        <taxon>Bacteria</taxon>
        <taxon>Candidatus Schekmaniibacteriota</taxon>
    </lineage>
</organism>
<gene>
    <name evidence="4" type="ORF">A3G31_04645</name>
</gene>
<feature type="transmembrane region" description="Helical" evidence="2">
    <location>
        <begin position="42"/>
        <end position="64"/>
    </location>
</feature>
<evidence type="ECO:0000256" key="2">
    <source>
        <dbReference type="SAM" id="Phobius"/>
    </source>
</evidence>
<dbReference type="EMBL" id="MGDI01000002">
    <property type="protein sequence ID" value="OGL55298.1"/>
    <property type="molecule type" value="Genomic_DNA"/>
</dbReference>
<sequence>MSFDSIPIHPMMVHFTIALLSVGFLCDLLARFTKSESLKNAAWWNLLFGFFAIIATALTGWLAARSIPHSEATHEIMEIHEILGFTALGIFAVLLLWRILIRANIITRFFILSTAVWLIGVGVIFAGGYYGGKLVYEFGVGVKGVVQEKETEHKHNGTEHKDVKKETKEKESKPEQKHVHKNGKEDTH</sequence>
<name>A0A1F7SQ10_9BACT</name>
<evidence type="ECO:0000256" key="1">
    <source>
        <dbReference type="SAM" id="MobiDB-lite"/>
    </source>
</evidence>